<proteinExistence type="inferred from homology"/>
<dbReference type="InterPro" id="IPR036291">
    <property type="entry name" value="NAD(P)-bd_dom_sf"/>
</dbReference>
<keyword evidence="4" id="KW-1185">Reference proteome</keyword>
<dbReference type="InterPro" id="IPR051019">
    <property type="entry name" value="VLCFA-Steroid_DH"/>
</dbReference>
<evidence type="ECO:0000313" key="3">
    <source>
        <dbReference type="EMBL" id="KAA0696140.1"/>
    </source>
</evidence>
<evidence type="ECO:0000256" key="2">
    <source>
        <dbReference type="ARBA" id="ARBA00023002"/>
    </source>
</evidence>
<gene>
    <name evidence="3" type="ORF">DT594_01910</name>
</gene>
<organism evidence="3 4">
    <name type="scientific">Halopseudomonas laoshanensis</name>
    <dbReference type="NCBI Taxonomy" id="2268758"/>
    <lineage>
        <taxon>Bacteria</taxon>
        <taxon>Pseudomonadati</taxon>
        <taxon>Pseudomonadota</taxon>
        <taxon>Gammaproteobacteria</taxon>
        <taxon>Pseudomonadales</taxon>
        <taxon>Pseudomonadaceae</taxon>
        <taxon>Halopseudomonas</taxon>
    </lineage>
</organism>
<dbReference type="Gene3D" id="3.40.50.720">
    <property type="entry name" value="NAD(P)-binding Rossmann-like Domain"/>
    <property type="match status" value="1"/>
</dbReference>
<dbReference type="EMBL" id="QOVF01000001">
    <property type="protein sequence ID" value="KAA0696140.1"/>
    <property type="molecule type" value="Genomic_DNA"/>
</dbReference>
<accession>A0A7V7GVH2</accession>
<protein>
    <submittedName>
        <fullName evidence="3">SDR family NAD(P)-dependent oxidoreductase</fullName>
    </submittedName>
</protein>
<dbReference type="GO" id="GO:0016491">
    <property type="term" value="F:oxidoreductase activity"/>
    <property type="evidence" value="ECO:0007669"/>
    <property type="project" value="UniProtKB-KW"/>
</dbReference>
<evidence type="ECO:0000313" key="4">
    <source>
        <dbReference type="Proteomes" id="UP000463138"/>
    </source>
</evidence>
<dbReference type="PANTHER" id="PTHR43899:SF13">
    <property type="entry name" value="RH59310P"/>
    <property type="match status" value="1"/>
</dbReference>
<dbReference type="SUPFAM" id="SSF51735">
    <property type="entry name" value="NAD(P)-binding Rossmann-fold domains"/>
    <property type="match status" value="1"/>
</dbReference>
<comment type="caution">
    <text evidence="3">The sequence shown here is derived from an EMBL/GenBank/DDBJ whole genome shotgun (WGS) entry which is preliminary data.</text>
</comment>
<dbReference type="PANTHER" id="PTHR43899">
    <property type="entry name" value="RH59310P"/>
    <property type="match status" value="1"/>
</dbReference>
<keyword evidence="2" id="KW-0560">Oxidoreductase</keyword>
<name>A0A7V7GVH2_9GAMM</name>
<evidence type="ECO:0000256" key="1">
    <source>
        <dbReference type="ARBA" id="ARBA00006484"/>
    </source>
</evidence>
<dbReference type="InterPro" id="IPR002347">
    <property type="entry name" value="SDR_fam"/>
</dbReference>
<dbReference type="RefSeq" id="WP_149331126.1">
    <property type="nucleotide sequence ID" value="NZ_QOVF01000001.1"/>
</dbReference>
<sequence length="292" mass="31706">MSLHKERFRAGIPVRRINRLDDKPTFQLRYGNWALIAGASHGIGAAFARQLAAQGLNCILVARNETALESLKAEIEAQHGVQALCVKQDLSATDATARLLEATGTRQVGLVIYNAGGDPFISQFLNTDAEQWMKLLRMNTQTVMDISHAFGGRMIERGRGGLLLVGSHAALGGVRKLGMYSATKAFSLNLGESLWAEWKDQGVDVLNLLVSTVDTPTMRETMQRLNIPNAMTMPLPQADDIVCLALQQLRNGPTLIHPEDLAVPAGEASPGSLRRDHVISKSTEAAQFIGND</sequence>
<dbReference type="AlphaFoldDB" id="A0A7V7GVH2"/>
<dbReference type="Proteomes" id="UP000463138">
    <property type="component" value="Unassembled WGS sequence"/>
</dbReference>
<dbReference type="PRINTS" id="PR00081">
    <property type="entry name" value="GDHRDH"/>
</dbReference>
<dbReference type="OrthoDB" id="9810734at2"/>
<reference evidence="3 4" key="1">
    <citation type="submission" date="2018-07" db="EMBL/GenBank/DDBJ databases">
        <title>Pseudomonas laoshanensis sp. nov., isolated from soil.</title>
        <authorList>
            <person name="Sun J."/>
            <person name="Yu L."/>
            <person name="Wang M."/>
            <person name="Zhang C."/>
        </authorList>
    </citation>
    <scope>NUCLEOTIDE SEQUENCE [LARGE SCALE GENOMIC DNA]</scope>
    <source>
        <strain evidence="3 4">Y22</strain>
    </source>
</reference>
<comment type="similarity">
    <text evidence="1">Belongs to the short-chain dehydrogenases/reductases (SDR) family.</text>
</comment>
<dbReference type="Pfam" id="PF00106">
    <property type="entry name" value="adh_short"/>
    <property type="match status" value="1"/>
</dbReference>